<dbReference type="Proteomes" id="UP000663854">
    <property type="component" value="Unassembled WGS sequence"/>
</dbReference>
<dbReference type="SMART" id="SM00653">
    <property type="entry name" value="eIF2B_5"/>
    <property type="match status" value="1"/>
</dbReference>
<dbReference type="Proteomes" id="UP000663870">
    <property type="component" value="Unassembled WGS sequence"/>
</dbReference>
<dbReference type="Proteomes" id="UP000663874">
    <property type="component" value="Unassembled WGS sequence"/>
</dbReference>
<protein>
    <recommendedName>
        <fullName evidence="1">Eukaryotic translation initiation factor 5</fullName>
    </recommendedName>
</protein>
<evidence type="ECO:0000313" key="5">
    <source>
        <dbReference type="EMBL" id="CAF1291836.1"/>
    </source>
</evidence>
<dbReference type="SMART" id="SM00515">
    <property type="entry name" value="eIF5C"/>
    <property type="match status" value="1"/>
</dbReference>
<evidence type="ECO:0000313" key="12">
    <source>
        <dbReference type="Proteomes" id="UP000663870"/>
    </source>
</evidence>
<proteinExistence type="predicted"/>
<evidence type="ECO:0000313" key="6">
    <source>
        <dbReference type="EMBL" id="CAF1304083.1"/>
    </source>
</evidence>
<gene>
    <name evidence="9" type="ORF">FNK824_LOCUS14210</name>
    <name evidence="8" type="ORF">JXQ802_LOCUS44901</name>
    <name evidence="10" type="ORF">OTI717_LOCUS18152</name>
    <name evidence="5" type="ORF">PYM288_LOCUS29436</name>
    <name evidence="6" type="ORF">RFH988_LOCUS29883</name>
    <name evidence="7" type="ORF">SEV965_LOCUS28316</name>
</gene>
<evidence type="ECO:0000313" key="7">
    <source>
        <dbReference type="EMBL" id="CAF1340469.1"/>
    </source>
</evidence>
<dbReference type="GO" id="GO:0071074">
    <property type="term" value="F:eukaryotic initiation factor eIF2 binding"/>
    <property type="evidence" value="ECO:0007669"/>
    <property type="project" value="TreeGrafter"/>
</dbReference>
<evidence type="ECO:0000259" key="4">
    <source>
        <dbReference type="PROSITE" id="PS51363"/>
    </source>
</evidence>
<dbReference type="GO" id="GO:0005092">
    <property type="term" value="F:GDP-dissociation inhibitor activity"/>
    <property type="evidence" value="ECO:0007669"/>
    <property type="project" value="TreeGrafter"/>
</dbReference>
<evidence type="ECO:0000313" key="8">
    <source>
        <dbReference type="EMBL" id="CAF1567708.1"/>
    </source>
</evidence>
<reference evidence="5" key="1">
    <citation type="submission" date="2021-02" db="EMBL/GenBank/DDBJ databases">
        <authorList>
            <person name="Nowell W R."/>
        </authorList>
    </citation>
    <scope>NUCLEOTIDE SEQUENCE</scope>
</reference>
<dbReference type="Pfam" id="PF02020">
    <property type="entry name" value="W2"/>
    <property type="match status" value="1"/>
</dbReference>
<dbReference type="Gene3D" id="1.25.40.180">
    <property type="match status" value="1"/>
</dbReference>
<dbReference type="Proteomes" id="UP000663823">
    <property type="component" value="Unassembled WGS sequence"/>
</dbReference>
<evidence type="ECO:0000313" key="9">
    <source>
        <dbReference type="EMBL" id="CAF3786873.1"/>
    </source>
</evidence>
<dbReference type="GO" id="GO:0003743">
    <property type="term" value="F:translation initiation factor activity"/>
    <property type="evidence" value="ECO:0007669"/>
    <property type="project" value="InterPro"/>
</dbReference>
<name>A0A815D249_9BILA</name>
<dbReference type="GO" id="GO:0005829">
    <property type="term" value="C:cytosol"/>
    <property type="evidence" value="ECO:0007669"/>
    <property type="project" value="TreeGrafter"/>
</dbReference>
<organism evidence="5 11">
    <name type="scientific">Rotaria sordida</name>
    <dbReference type="NCBI Taxonomy" id="392033"/>
    <lineage>
        <taxon>Eukaryota</taxon>
        <taxon>Metazoa</taxon>
        <taxon>Spiralia</taxon>
        <taxon>Gnathifera</taxon>
        <taxon>Rotifera</taxon>
        <taxon>Eurotatoria</taxon>
        <taxon>Bdelloidea</taxon>
        <taxon>Philodinida</taxon>
        <taxon>Philodinidae</taxon>
        <taxon>Rotaria</taxon>
    </lineage>
</organism>
<dbReference type="EMBL" id="CAJNOU010002674">
    <property type="protein sequence ID" value="CAF1340469.1"/>
    <property type="molecule type" value="Genomic_DNA"/>
</dbReference>
<dbReference type="SUPFAM" id="SSF100966">
    <property type="entry name" value="Translation initiation factor 2 beta, aIF2beta, N-terminal domain"/>
    <property type="match status" value="1"/>
</dbReference>
<dbReference type="InterPro" id="IPR003307">
    <property type="entry name" value="W2_domain"/>
</dbReference>
<dbReference type="OrthoDB" id="10020253at2759"/>
<evidence type="ECO:0000313" key="11">
    <source>
        <dbReference type="Proteomes" id="UP000663854"/>
    </source>
</evidence>
<dbReference type="EMBL" id="CAJNOL010003580">
    <property type="protein sequence ID" value="CAF1567708.1"/>
    <property type="molecule type" value="Genomic_DNA"/>
</dbReference>
<dbReference type="GO" id="GO:0005525">
    <property type="term" value="F:GTP binding"/>
    <property type="evidence" value="ECO:0007669"/>
    <property type="project" value="UniProtKB-KW"/>
</dbReference>
<sequence>MATRAGHAFKTVLVNVSAVAKALHRSLVYITKYFGFELSTSVEMNVTLNRYIIKGAYNQEKLQDLLDDFINKFVLCRYCGIPETELKKKLANQLNDPSSIQELKTEAERLKIVEKVPFYVAECLFTDQIVKEIESYEMLLYRLCTKTTKGQKSLLDGLEVIIGANQEIRKKLFNTKEISKILYKLYEKDIVTEDVFYQWHKQESKEFVDKIIATEVREYAKEFIEWLRTAEESSNEDNDKISNNL</sequence>
<dbReference type="InterPro" id="IPR016024">
    <property type="entry name" value="ARM-type_fold"/>
</dbReference>
<evidence type="ECO:0000256" key="2">
    <source>
        <dbReference type="ARBA" id="ARBA00022741"/>
    </source>
</evidence>
<dbReference type="InterPro" id="IPR045196">
    <property type="entry name" value="IF2/IF5"/>
</dbReference>
<dbReference type="Gene3D" id="3.30.30.170">
    <property type="match status" value="1"/>
</dbReference>
<dbReference type="EMBL" id="CAJOAX010002474">
    <property type="protein sequence ID" value="CAF3798793.1"/>
    <property type="molecule type" value="Genomic_DNA"/>
</dbReference>
<dbReference type="SUPFAM" id="SSF48371">
    <property type="entry name" value="ARM repeat"/>
    <property type="match status" value="1"/>
</dbReference>
<dbReference type="Proteomes" id="UP000663882">
    <property type="component" value="Unassembled WGS sequence"/>
</dbReference>
<evidence type="ECO:0000256" key="3">
    <source>
        <dbReference type="ARBA" id="ARBA00023134"/>
    </source>
</evidence>
<dbReference type="EMBL" id="CAJNOO010002883">
    <property type="protein sequence ID" value="CAF1304083.1"/>
    <property type="molecule type" value="Genomic_DNA"/>
</dbReference>
<comment type="caution">
    <text evidence="5">The sequence shown here is derived from an EMBL/GenBank/DDBJ whole genome shotgun (WGS) entry which is preliminary data.</text>
</comment>
<dbReference type="CDD" id="cd11561">
    <property type="entry name" value="W2_eIF5"/>
    <property type="match status" value="1"/>
</dbReference>
<dbReference type="EMBL" id="CAJOBE010001938">
    <property type="protein sequence ID" value="CAF3786873.1"/>
    <property type="molecule type" value="Genomic_DNA"/>
</dbReference>
<dbReference type="AlphaFoldDB" id="A0A815D249"/>
<dbReference type="GO" id="GO:0001732">
    <property type="term" value="P:formation of cytoplasmic translation initiation complex"/>
    <property type="evidence" value="ECO:0007669"/>
    <property type="project" value="TreeGrafter"/>
</dbReference>
<feature type="domain" description="W2" evidence="4">
    <location>
        <begin position="59"/>
        <end position="237"/>
    </location>
</feature>
<dbReference type="PROSITE" id="PS51363">
    <property type="entry name" value="W2"/>
    <property type="match status" value="1"/>
</dbReference>
<dbReference type="Pfam" id="PF01873">
    <property type="entry name" value="eIF-5_eIF-2B"/>
    <property type="match status" value="1"/>
</dbReference>
<dbReference type="PANTHER" id="PTHR23001:SF7">
    <property type="entry name" value="EUKARYOTIC TRANSLATION INITIATION FACTOR 5"/>
    <property type="match status" value="1"/>
</dbReference>
<dbReference type="InterPro" id="IPR002735">
    <property type="entry name" value="Transl_init_fac_IF2/IF5_dom"/>
</dbReference>
<keyword evidence="2" id="KW-0547">Nucleotide-binding</keyword>
<dbReference type="Proteomes" id="UP000663889">
    <property type="component" value="Unassembled WGS sequence"/>
</dbReference>
<dbReference type="PANTHER" id="PTHR23001">
    <property type="entry name" value="EUKARYOTIC TRANSLATION INITIATION FACTOR"/>
    <property type="match status" value="1"/>
</dbReference>
<keyword evidence="3" id="KW-0342">GTP-binding</keyword>
<evidence type="ECO:0000256" key="1">
    <source>
        <dbReference type="ARBA" id="ARBA00018059"/>
    </source>
</evidence>
<accession>A0A815D249</accession>
<keyword evidence="12" id="KW-1185">Reference proteome</keyword>
<dbReference type="InterPro" id="IPR016189">
    <property type="entry name" value="Transl_init_fac_IF2/IF5_N"/>
</dbReference>
<dbReference type="EMBL" id="CAJNOH010002413">
    <property type="protein sequence ID" value="CAF1291836.1"/>
    <property type="molecule type" value="Genomic_DNA"/>
</dbReference>
<evidence type="ECO:0000313" key="10">
    <source>
        <dbReference type="EMBL" id="CAF3798793.1"/>
    </source>
</evidence>